<protein>
    <submittedName>
        <fullName evidence="2">Uncharacterized protein LOC106113177</fullName>
    </submittedName>
</protein>
<organism evidence="2">
    <name type="scientific">Papilio xuthus</name>
    <name type="common">Asian swallowtail butterfly</name>
    <dbReference type="NCBI Taxonomy" id="66420"/>
    <lineage>
        <taxon>Eukaryota</taxon>
        <taxon>Metazoa</taxon>
        <taxon>Ecdysozoa</taxon>
        <taxon>Arthropoda</taxon>
        <taxon>Hexapoda</taxon>
        <taxon>Insecta</taxon>
        <taxon>Pterygota</taxon>
        <taxon>Neoptera</taxon>
        <taxon>Endopterygota</taxon>
        <taxon>Lepidoptera</taxon>
        <taxon>Glossata</taxon>
        <taxon>Ditrysia</taxon>
        <taxon>Papilionoidea</taxon>
        <taxon>Papilionidae</taxon>
        <taxon>Papilioninae</taxon>
        <taxon>Papilio</taxon>
    </lineage>
</organism>
<feature type="non-terminal residue" evidence="2">
    <location>
        <position position="165"/>
    </location>
</feature>
<accession>A0AAJ7E3P3</accession>
<dbReference type="GeneID" id="106113177"/>
<name>A0AAJ7E3P3_PAPXU</name>
<feature type="region of interest" description="Disordered" evidence="1">
    <location>
        <begin position="109"/>
        <end position="165"/>
    </location>
</feature>
<evidence type="ECO:0000313" key="2">
    <source>
        <dbReference type="RefSeq" id="XP_013161365.1"/>
    </source>
</evidence>
<dbReference type="RefSeq" id="XP_013161365.1">
    <property type="nucleotide sequence ID" value="XM_013305911.1"/>
</dbReference>
<proteinExistence type="predicted"/>
<feature type="compositionally biased region" description="Low complexity" evidence="1">
    <location>
        <begin position="142"/>
        <end position="165"/>
    </location>
</feature>
<evidence type="ECO:0000256" key="1">
    <source>
        <dbReference type="SAM" id="MobiDB-lite"/>
    </source>
</evidence>
<sequence length="165" mass="17234">MRQQRSPQTSPVSESARRAEPRHSRRPRSSPAAPAPATPGTAPASQNNSLTEELMRLMDAELGEGQNEGAGRGPPLPLPDAAALDWATLVHTATRAMLQICEEHQYPAMDNLESLDNPASEPSQDSWPEPPISETSISTVMSNSPSVSSSASVVGGANAVGGASI</sequence>
<feature type="region of interest" description="Disordered" evidence="1">
    <location>
        <begin position="1"/>
        <end position="79"/>
    </location>
</feature>
<dbReference type="KEGG" id="pxu:106113177"/>
<dbReference type="Proteomes" id="UP000694872">
    <property type="component" value="Unplaced"/>
</dbReference>
<dbReference type="AlphaFoldDB" id="A0AAJ7E3P3"/>
<feature type="compositionally biased region" description="Polar residues" evidence="1">
    <location>
        <begin position="1"/>
        <end position="12"/>
    </location>
</feature>
<reference evidence="2" key="1">
    <citation type="submission" date="2025-08" db="UniProtKB">
        <authorList>
            <consortium name="RefSeq"/>
        </authorList>
    </citation>
    <scope>IDENTIFICATION</scope>
</reference>
<gene>
    <name evidence="2" type="primary">LOC106113177</name>
</gene>